<dbReference type="InterPro" id="IPR011701">
    <property type="entry name" value="MFS"/>
</dbReference>
<dbReference type="Proteomes" id="UP000551501">
    <property type="component" value="Unassembled WGS sequence"/>
</dbReference>
<feature type="transmembrane region" description="Helical" evidence="6">
    <location>
        <begin position="154"/>
        <end position="176"/>
    </location>
</feature>
<dbReference type="GO" id="GO:0022857">
    <property type="term" value="F:transmembrane transporter activity"/>
    <property type="evidence" value="ECO:0007669"/>
    <property type="project" value="InterPro"/>
</dbReference>
<evidence type="ECO:0000313" key="9">
    <source>
        <dbReference type="Proteomes" id="UP000551501"/>
    </source>
</evidence>
<sequence length="514" mass="52499">MSDLSTSPPVVDDETPTKAPGRWAALAVVCVGTMMAFVNVSSTIGALTTIQDDLGASMTQVVWITSAYSLVVATLILAAGTLADIVGRRTVFGVGSLVFVVGSLGAFFSGSAAALIATQAVMGLGGAMILPAGLAVVSQLFVHPKERTEAVSIWAGSSGLGLAVGPLCAGLLLAHLSWHSVYLINVVLGVMTLVGTIAWVPETRQTGRRLDLIGIASGTVAVGALTFGIIEGKPLGYASPTILACFVVAVVALVGFGWYEARHDDPMVDVRLFASGSFSAVMGVATVTMFGFTGTALLTVLYLQHAQGVSALGAGVRTLVMFVPFILLSPVAARLAQRIGFKFLLSIGLAIMSAGIFLLLFAVPGRDFAHLWPGLFVVGVGSGLLIAPSTAAAIISVRHEQAGMASSAVNMFRQLGNVLGASVLGTILTTGFASRLGERLTDAGLPGPTADTIVDGAENGASTAGLPPAVASVVDRAVTVAFTDAFHVGVLVAAIVVLAVVVPTLVWVRHRPAS</sequence>
<dbReference type="RefSeq" id="WP_183371879.1">
    <property type="nucleotide sequence ID" value="NZ_BAABHL010000126.1"/>
</dbReference>
<dbReference type="InterPro" id="IPR036259">
    <property type="entry name" value="MFS_trans_sf"/>
</dbReference>
<organism evidence="8 9">
    <name type="scientific">Gordonia humi</name>
    <dbReference type="NCBI Taxonomy" id="686429"/>
    <lineage>
        <taxon>Bacteria</taxon>
        <taxon>Bacillati</taxon>
        <taxon>Actinomycetota</taxon>
        <taxon>Actinomycetes</taxon>
        <taxon>Mycobacteriales</taxon>
        <taxon>Gordoniaceae</taxon>
        <taxon>Gordonia</taxon>
    </lineage>
</organism>
<evidence type="ECO:0000256" key="5">
    <source>
        <dbReference type="ARBA" id="ARBA00023136"/>
    </source>
</evidence>
<evidence type="ECO:0000256" key="6">
    <source>
        <dbReference type="SAM" id="Phobius"/>
    </source>
</evidence>
<feature type="transmembrane region" description="Helical" evidence="6">
    <location>
        <begin position="23"/>
        <end position="48"/>
    </location>
</feature>
<accession>A0A840EZB0</accession>
<protein>
    <submittedName>
        <fullName evidence="8">DHA2 family multidrug resistance protein-like MFS transporter</fullName>
    </submittedName>
</protein>
<feature type="transmembrane region" description="Helical" evidence="6">
    <location>
        <begin position="91"/>
        <end position="116"/>
    </location>
</feature>
<reference evidence="8 9" key="1">
    <citation type="submission" date="2020-08" db="EMBL/GenBank/DDBJ databases">
        <title>Sequencing the genomes of 1000 actinobacteria strains.</title>
        <authorList>
            <person name="Klenk H.-P."/>
        </authorList>
    </citation>
    <scope>NUCLEOTIDE SEQUENCE [LARGE SCALE GENOMIC DNA]</scope>
    <source>
        <strain evidence="8 9">DSM 45298</strain>
    </source>
</reference>
<dbReference type="Gene3D" id="1.20.1250.20">
    <property type="entry name" value="MFS general substrate transporter like domains"/>
    <property type="match status" value="1"/>
</dbReference>
<feature type="transmembrane region" description="Helical" evidence="6">
    <location>
        <begin position="212"/>
        <end position="230"/>
    </location>
</feature>
<evidence type="ECO:0000259" key="7">
    <source>
        <dbReference type="PROSITE" id="PS50850"/>
    </source>
</evidence>
<feature type="transmembrane region" description="Helical" evidence="6">
    <location>
        <begin position="485"/>
        <end position="508"/>
    </location>
</feature>
<evidence type="ECO:0000313" key="8">
    <source>
        <dbReference type="EMBL" id="MBB4136972.1"/>
    </source>
</evidence>
<feature type="transmembrane region" description="Helical" evidence="6">
    <location>
        <begin position="236"/>
        <end position="259"/>
    </location>
</feature>
<dbReference type="SUPFAM" id="SSF103473">
    <property type="entry name" value="MFS general substrate transporter"/>
    <property type="match status" value="1"/>
</dbReference>
<keyword evidence="2" id="KW-0813">Transport</keyword>
<keyword evidence="3 6" id="KW-0812">Transmembrane</keyword>
<evidence type="ECO:0000256" key="3">
    <source>
        <dbReference type="ARBA" id="ARBA00022692"/>
    </source>
</evidence>
<dbReference type="Gene3D" id="1.20.1720.10">
    <property type="entry name" value="Multidrug resistance protein D"/>
    <property type="match status" value="1"/>
</dbReference>
<dbReference type="AlphaFoldDB" id="A0A840EZB0"/>
<feature type="transmembrane region" description="Helical" evidence="6">
    <location>
        <begin position="280"/>
        <end position="303"/>
    </location>
</feature>
<dbReference type="CDD" id="cd17321">
    <property type="entry name" value="MFS_MMR_MDR_like"/>
    <property type="match status" value="1"/>
</dbReference>
<dbReference type="InterPro" id="IPR020846">
    <property type="entry name" value="MFS_dom"/>
</dbReference>
<proteinExistence type="predicted"/>
<dbReference type="Pfam" id="PF07690">
    <property type="entry name" value="MFS_1"/>
    <property type="match status" value="1"/>
</dbReference>
<dbReference type="PANTHER" id="PTHR42718:SF9">
    <property type="entry name" value="MAJOR FACILITATOR SUPERFAMILY MULTIDRUG TRANSPORTER MFSC"/>
    <property type="match status" value="1"/>
</dbReference>
<feature type="transmembrane region" description="Helical" evidence="6">
    <location>
        <begin position="375"/>
        <end position="397"/>
    </location>
</feature>
<feature type="domain" description="Major facilitator superfamily (MFS) profile" evidence="7">
    <location>
        <begin position="25"/>
        <end position="511"/>
    </location>
</feature>
<feature type="transmembrane region" description="Helical" evidence="6">
    <location>
        <begin position="418"/>
        <end position="437"/>
    </location>
</feature>
<feature type="transmembrane region" description="Helical" evidence="6">
    <location>
        <begin position="60"/>
        <end position="79"/>
    </location>
</feature>
<dbReference type="PANTHER" id="PTHR42718">
    <property type="entry name" value="MAJOR FACILITATOR SUPERFAMILY MULTIDRUG TRANSPORTER MFSC"/>
    <property type="match status" value="1"/>
</dbReference>
<dbReference type="GO" id="GO:0005886">
    <property type="term" value="C:plasma membrane"/>
    <property type="evidence" value="ECO:0007669"/>
    <property type="project" value="UniProtKB-SubCell"/>
</dbReference>
<comment type="caution">
    <text evidence="8">The sequence shown here is derived from an EMBL/GenBank/DDBJ whole genome shotgun (WGS) entry which is preliminary data.</text>
</comment>
<dbReference type="EMBL" id="JACIFP010000001">
    <property type="protein sequence ID" value="MBB4136972.1"/>
    <property type="molecule type" value="Genomic_DNA"/>
</dbReference>
<feature type="transmembrane region" description="Helical" evidence="6">
    <location>
        <begin position="182"/>
        <end position="200"/>
    </location>
</feature>
<gene>
    <name evidence="8" type="ORF">BKA16_003524</name>
</gene>
<name>A0A840EZB0_9ACTN</name>
<evidence type="ECO:0000256" key="1">
    <source>
        <dbReference type="ARBA" id="ARBA00004651"/>
    </source>
</evidence>
<feature type="transmembrane region" description="Helical" evidence="6">
    <location>
        <begin position="343"/>
        <end position="363"/>
    </location>
</feature>
<keyword evidence="5 6" id="KW-0472">Membrane</keyword>
<dbReference type="PROSITE" id="PS00216">
    <property type="entry name" value="SUGAR_TRANSPORT_1"/>
    <property type="match status" value="1"/>
</dbReference>
<comment type="subcellular location">
    <subcellularLocation>
        <location evidence="1">Cell membrane</location>
        <topology evidence="1">Multi-pass membrane protein</topology>
    </subcellularLocation>
</comment>
<evidence type="ECO:0000256" key="4">
    <source>
        <dbReference type="ARBA" id="ARBA00022989"/>
    </source>
</evidence>
<evidence type="ECO:0000256" key="2">
    <source>
        <dbReference type="ARBA" id="ARBA00022448"/>
    </source>
</evidence>
<keyword evidence="4 6" id="KW-1133">Transmembrane helix</keyword>
<dbReference type="InterPro" id="IPR005829">
    <property type="entry name" value="Sugar_transporter_CS"/>
</dbReference>
<dbReference type="PROSITE" id="PS50850">
    <property type="entry name" value="MFS"/>
    <property type="match status" value="1"/>
</dbReference>
<feature type="transmembrane region" description="Helical" evidence="6">
    <location>
        <begin position="122"/>
        <end position="142"/>
    </location>
</feature>
<feature type="transmembrane region" description="Helical" evidence="6">
    <location>
        <begin position="309"/>
        <end position="331"/>
    </location>
</feature>
<keyword evidence="9" id="KW-1185">Reference proteome</keyword>